<dbReference type="SUPFAM" id="SSF55729">
    <property type="entry name" value="Acyl-CoA N-acyltransferases (Nat)"/>
    <property type="match status" value="1"/>
</dbReference>
<keyword evidence="3" id="KW-1185">Reference proteome</keyword>
<evidence type="ECO:0000259" key="1">
    <source>
        <dbReference type="PROSITE" id="PS51186"/>
    </source>
</evidence>
<name>A0A3D9RV45_9BACL</name>
<dbReference type="InterPro" id="IPR000182">
    <property type="entry name" value="GNAT_dom"/>
</dbReference>
<dbReference type="RefSeq" id="WP_116190236.1">
    <property type="nucleotide sequence ID" value="NZ_QTTN01000020.1"/>
</dbReference>
<dbReference type="InterPro" id="IPR016181">
    <property type="entry name" value="Acyl_CoA_acyltransferase"/>
</dbReference>
<evidence type="ECO:0000313" key="3">
    <source>
        <dbReference type="Proteomes" id="UP000256304"/>
    </source>
</evidence>
<feature type="domain" description="N-acetyltransferase" evidence="1">
    <location>
        <begin position="4"/>
        <end position="142"/>
    </location>
</feature>
<dbReference type="GO" id="GO:0016747">
    <property type="term" value="F:acyltransferase activity, transferring groups other than amino-acyl groups"/>
    <property type="evidence" value="ECO:0007669"/>
    <property type="project" value="InterPro"/>
</dbReference>
<reference evidence="2 3" key="1">
    <citation type="submission" date="2018-08" db="EMBL/GenBank/DDBJ databases">
        <title>Genomic Encyclopedia of Type Strains, Phase III (KMG-III): the genomes of soil and plant-associated and newly described type strains.</title>
        <authorList>
            <person name="Whitman W."/>
        </authorList>
    </citation>
    <scope>NUCLEOTIDE SEQUENCE [LARGE SCALE GENOMIC DNA]</scope>
    <source>
        <strain evidence="2 3">CGMCC 1.10966</strain>
    </source>
</reference>
<comment type="caution">
    <text evidence="2">The sequence shown here is derived from an EMBL/GenBank/DDBJ whole genome shotgun (WGS) entry which is preliminary data.</text>
</comment>
<dbReference type="CDD" id="cd04301">
    <property type="entry name" value="NAT_SF"/>
    <property type="match status" value="1"/>
</dbReference>
<protein>
    <submittedName>
        <fullName evidence="2">Acetyltransferase (GNAT) family protein</fullName>
    </submittedName>
</protein>
<evidence type="ECO:0000313" key="2">
    <source>
        <dbReference type="EMBL" id="REE80976.1"/>
    </source>
</evidence>
<gene>
    <name evidence="2" type="ORF">A8990_12022</name>
</gene>
<accession>A0A3D9RV45</accession>
<proteinExistence type="predicted"/>
<organism evidence="2 3">
    <name type="scientific">Paenibacillus taihuensis</name>
    <dbReference type="NCBI Taxonomy" id="1156355"/>
    <lineage>
        <taxon>Bacteria</taxon>
        <taxon>Bacillati</taxon>
        <taxon>Bacillota</taxon>
        <taxon>Bacilli</taxon>
        <taxon>Bacillales</taxon>
        <taxon>Paenibacillaceae</taxon>
        <taxon>Paenibacillus</taxon>
    </lineage>
</organism>
<dbReference type="AlphaFoldDB" id="A0A3D9RV45"/>
<keyword evidence="2" id="KW-0808">Transferase</keyword>
<dbReference type="Gene3D" id="3.40.630.30">
    <property type="match status" value="1"/>
</dbReference>
<dbReference type="EMBL" id="QTTN01000020">
    <property type="protein sequence ID" value="REE80976.1"/>
    <property type="molecule type" value="Genomic_DNA"/>
</dbReference>
<dbReference type="Pfam" id="PF00583">
    <property type="entry name" value="Acetyltransf_1"/>
    <property type="match status" value="1"/>
</dbReference>
<dbReference type="OrthoDB" id="45853at2"/>
<dbReference type="Proteomes" id="UP000256304">
    <property type="component" value="Unassembled WGS sequence"/>
</dbReference>
<sequence>MLIDIHARLDEESIQELLGWSVFPEPEHLERAISLYKNGGEHKLLGLESEDEVIGLIGYHHVNSDTIEIDHIAVSSSERYKGYGRGLILELLELEKPSVLIAETDEDAVDFYRSSRFTVESLGAKYPGTERFKCTYYADDEDEDA</sequence>
<dbReference type="PROSITE" id="PS51186">
    <property type="entry name" value="GNAT"/>
    <property type="match status" value="1"/>
</dbReference>